<dbReference type="Proteomes" id="UP000297626">
    <property type="component" value="Unassembled WGS sequence"/>
</dbReference>
<feature type="compositionally biased region" description="Basic and acidic residues" evidence="1">
    <location>
        <begin position="220"/>
        <end position="230"/>
    </location>
</feature>
<gene>
    <name evidence="2" type="ORF">E3T51_13670</name>
</gene>
<accession>A0A4R9BK65</accession>
<dbReference type="RefSeq" id="WP_134530291.1">
    <property type="nucleotide sequence ID" value="NZ_SOHN01000016.1"/>
</dbReference>
<feature type="compositionally biased region" description="Acidic residues" evidence="1">
    <location>
        <begin position="134"/>
        <end position="209"/>
    </location>
</feature>
<dbReference type="Pfam" id="PF11228">
    <property type="entry name" value="DUF3027"/>
    <property type="match status" value="1"/>
</dbReference>
<feature type="compositionally biased region" description="Low complexity" evidence="1">
    <location>
        <begin position="1"/>
        <end position="34"/>
    </location>
</feature>
<organism evidence="2 3">
    <name type="scientific">Cryobacterium serini</name>
    <dbReference type="NCBI Taxonomy" id="1259201"/>
    <lineage>
        <taxon>Bacteria</taxon>
        <taxon>Bacillati</taxon>
        <taxon>Actinomycetota</taxon>
        <taxon>Actinomycetes</taxon>
        <taxon>Micrococcales</taxon>
        <taxon>Microbacteriaceae</taxon>
        <taxon>Cryobacterium</taxon>
    </lineage>
</organism>
<comment type="caution">
    <text evidence="2">The sequence shown here is derived from an EMBL/GenBank/DDBJ whole genome shotgun (WGS) entry which is preliminary data.</text>
</comment>
<feature type="region of interest" description="Disordered" evidence="1">
    <location>
        <begin position="1"/>
        <end position="39"/>
    </location>
</feature>
<protein>
    <submittedName>
        <fullName evidence="2">DUF3027 domain-containing protein</fullName>
    </submittedName>
</protein>
<sequence>MPEVADPQNDAQPADAQPADAQPADAQPADAQPAETTRSTDATLLAAVELARTALLEITTDDTIGEVIGHIDEGDLVVSLLFDCLLTGYPGWRWTVSLARVDESSEPKVLETELTPGDDSLLAPEWVPWSDRLVDDDMTADDDESDEDEDEDEDDDSDDDDSDDDDSDDSDDSDADDAESDEDTEDDADSVDDDADDSLDALDGIDFDEALAAAELNPGEPHDAEADADHSAPQPPTRSRRARRA</sequence>
<proteinExistence type="predicted"/>
<dbReference type="InterPro" id="IPR021391">
    <property type="entry name" value="DUF3027"/>
</dbReference>
<evidence type="ECO:0000256" key="1">
    <source>
        <dbReference type="SAM" id="MobiDB-lite"/>
    </source>
</evidence>
<feature type="region of interest" description="Disordered" evidence="1">
    <location>
        <begin position="103"/>
        <end position="245"/>
    </location>
</feature>
<keyword evidence="3" id="KW-1185">Reference proteome</keyword>
<reference evidence="2 3" key="1">
    <citation type="submission" date="2019-03" db="EMBL/GenBank/DDBJ databases">
        <title>Genomics of glacier-inhabiting Cryobacterium strains.</title>
        <authorList>
            <person name="Liu Q."/>
            <person name="Xin Y.-H."/>
        </authorList>
    </citation>
    <scope>NUCLEOTIDE SEQUENCE [LARGE SCALE GENOMIC DNA]</scope>
    <source>
        <strain evidence="2 3">Sr54</strain>
    </source>
</reference>
<name>A0A4R9BK65_9MICO</name>
<evidence type="ECO:0000313" key="3">
    <source>
        <dbReference type="Proteomes" id="UP000297626"/>
    </source>
</evidence>
<dbReference type="EMBL" id="SOHN01000016">
    <property type="protein sequence ID" value="TFD86175.1"/>
    <property type="molecule type" value="Genomic_DNA"/>
</dbReference>
<evidence type="ECO:0000313" key="2">
    <source>
        <dbReference type="EMBL" id="TFD86175.1"/>
    </source>
</evidence>
<dbReference type="AlphaFoldDB" id="A0A4R9BK65"/>